<dbReference type="InterPro" id="IPR036388">
    <property type="entry name" value="WH-like_DNA-bd_sf"/>
</dbReference>
<dbReference type="Pfam" id="PF02082">
    <property type="entry name" value="Rrf2"/>
    <property type="match status" value="1"/>
</dbReference>
<reference evidence="2" key="1">
    <citation type="journal article" date="2019" name="Int. J. Syst. Evol. Microbiol.">
        <title>The Global Catalogue of Microorganisms (GCM) 10K type strain sequencing project: providing services to taxonomists for standard genome sequencing and annotation.</title>
        <authorList>
            <consortium name="The Broad Institute Genomics Platform"/>
            <consortium name="The Broad Institute Genome Sequencing Center for Infectious Disease"/>
            <person name="Wu L."/>
            <person name="Ma J."/>
        </authorList>
    </citation>
    <scope>NUCLEOTIDE SEQUENCE [LARGE SCALE GENOMIC DNA]</scope>
    <source>
        <strain evidence="2">CCUG 63830</strain>
    </source>
</reference>
<evidence type="ECO:0000313" key="1">
    <source>
        <dbReference type="EMBL" id="MFC6663481.1"/>
    </source>
</evidence>
<dbReference type="InterPro" id="IPR000944">
    <property type="entry name" value="Tscrpt_reg_Rrf2"/>
</dbReference>
<sequence length="148" mass="16024">MFSQTAEYALRAAVTLARQPDTALNAAELARQTEVPGTYLFKVMAQLARAGLVSALRGKRGGYRLGRPPAQISILDVINAVDPLPRLRACPLGRPEHLHRLCPLHQQLDDTYAQIEATLRARPLADLVENPLTTPVPVSLCAPLASPS</sequence>
<dbReference type="InterPro" id="IPR036390">
    <property type="entry name" value="WH_DNA-bd_sf"/>
</dbReference>
<dbReference type="PROSITE" id="PS51197">
    <property type="entry name" value="HTH_RRF2_2"/>
    <property type="match status" value="1"/>
</dbReference>
<name>A0ABW1ZR85_9DEIO</name>
<gene>
    <name evidence="1" type="ORF">ACFP90_26020</name>
</gene>
<dbReference type="SUPFAM" id="SSF46785">
    <property type="entry name" value="Winged helix' DNA-binding domain"/>
    <property type="match status" value="1"/>
</dbReference>
<dbReference type="Gene3D" id="1.10.10.10">
    <property type="entry name" value="Winged helix-like DNA-binding domain superfamily/Winged helix DNA-binding domain"/>
    <property type="match status" value="1"/>
</dbReference>
<organism evidence="1 2">
    <name type="scientific">Deinococcus multiflagellatus</name>
    <dbReference type="NCBI Taxonomy" id="1656887"/>
    <lineage>
        <taxon>Bacteria</taxon>
        <taxon>Thermotogati</taxon>
        <taxon>Deinococcota</taxon>
        <taxon>Deinococci</taxon>
        <taxon>Deinococcales</taxon>
        <taxon>Deinococcaceae</taxon>
        <taxon>Deinococcus</taxon>
    </lineage>
</organism>
<protein>
    <submittedName>
        <fullName evidence="1">Rrf2 family transcriptional regulator</fullName>
    </submittedName>
</protein>
<dbReference type="PANTHER" id="PTHR33221">
    <property type="entry name" value="WINGED HELIX-TURN-HELIX TRANSCRIPTIONAL REGULATOR, RRF2 FAMILY"/>
    <property type="match status" value="1"/>
</dbReference>
<dbReference type="Proteomes" id="UP001596317">
    <property type="component" value="Unassembled WGS sequence"/>
</dbReference>
<evidence type="ECO:0000313" key="2">
    <source>
        <dbReference type="Proteomes" id="UP001596317"/>
    </source>
</evidence>
<comment type="caution">
    <text evidence="1">The sequence shown here is derived from an EMBL/GenBank/DDBJ whole genome shotgun (WGS) entry which is preliminary data.</text>
</comment>
<keyword evidence="2" id="KW-1185">Reference proteome</keyword>
<dbReference type="PANTHER" id="PTHR33221:SF13">
    <property type="entry name" value="TRANSCRIPTIONAL REGULATOR-RELATED"/>
    <property type="match status" value="1"/>
</dbReference>
<dbReference type="InterPro" id="IPR030489">
    <property type="entry name" value="TR_Rrf2-type_CS"/>
</dbReference>
<dbReference type="PROSITE" id="PS01332">
    <property type="entry name" value="HTH_RRF2_1"/>
    <property type="match status" value="1"/>
</dbReference>
<accession>A0ABW1ZR85</accession>
<dbReference type="RefSeq" id="WP_224607462.1">
    <property type="nucleotide sequence ID" value="NZ_JAIQXV010000006.1"/>
</dbReference>
<dbReference type="NCBIfam" id="TIGR00738">
    <property type="entry name" value="rrf2_super"/>
    <property type="match status" value="1"/>
</dbReference>
<proteinExistence type="predicted"/>
<dbReference type="EMBL" id="JBHSWB010000003">
    <property type="protein sequence ID" value="MFC6663481.1"/>
    <property type="molecule type" value="Genomic_DNA"/>
</dbReference>